<comment type="caution">
    <text evidence="4">The sequence shown here is derived from an EMBL/GenBank/DDBJ whole genome shotgun (WGS) entry which is preliminary data.</text>
</comment>
<dbReference type="EMBL" id="JAUFPT010000102">
    <property type="protein sequence ID" value="MDN3574523.1"/>
    <property type="molecule type" value="Genomic_DNA"/>
</dbReference>
<protein>
    <submittedName>
        <fullName evidence="4">SDR family oxidoreductase</fullName>
    </submittedName>
</protein>
<reference evidence="5" key="1">
    <citation type="journal article" date="2019" name="Int. J. Syst. Evol. Microbiol.">
        <title>The Global Catalogue of Microorganisms (GCM) 10K type strain sequencing project: providing services to taxonomists for standard genome sequencing and annotation.</title>
        <authorList>
            <consortium name="The Broad Institute Genomics Platform"/>
            <consortium name="The Broad Institute Genome Sequencing Center for Infectious Disease"/>
            <person name="Wu L."/>
            <person name="Ma J."/>
        </authorList>
    </citation>
    <scope>NUCLEOTIDE SEQUENCE [LARGE SCALE GENOMIC DNA]</scope>
    <source>
        <strain evidence="5">CECT 7806</strain>
    </source>
</reference>
<dbReference type="Proteomes" id="UP001244297">
    <property type="component" value="Unassembled WGS sequence"/>
</dbReference>
<keyword evidence="5" id="KW-1185">Reference proteome</keyword>
<evidence type="ECO:0000256" key="2">
    <source>
        <dbReference type="ARBA" id="ARBA00023277"/>
    </source>
</evidence>
<keyword evidence="2" id="KW-0119">Carbohydrate metabolism</keyword>
<evidence type="ECO:0000313" key="5">
    <source>
        <dbReference type="Proteomes" id="UP001244297"/>
    </source>
</evidence>
<dbReference type="Gene3D" id="3.90.25.10">
    <property type="entry name" value="UDP-galactose 4-epimerase, domain 1"/>
    <property type="match status" value="1"/>
</dbReference>
<evidence type="ECO:0000256" key="1">
    <source>
        <dbReference type="ARBA" id="ARBA00022857"/>
    </source>
</evidence>
<dbReference type="InterPro" id="IPR036291">
    <property type="entry name" value="NAD(P)-bd_dom_sf"/>
</dbReference>
<dbReference type="Pfam" id="PF01370">
    <property type="entry name" value="Epimerase"/>
    <property type="match status" value="1"/>
</dbReference>
<dbReference type="NCBIfam" id="NF043036">
    <property type="entry name" value="ErythonDh"/>
    <property type="match status" value="1"/>
</dbReference>
<dbReference type="Gene3D" id="3.40.50.720">
    <property type="entry name" value="NAD(P)-binding Rossmann-like Domain"/>
    <property type="match status" value="1"/>
</dbReference>
<dbReference type="PANTHER" id="PTHR43103">
    <property type="entry name" value="NUCLEOSIDE-DIPHOSPHATE-SUGAR EPIMERASE"/>
    <property type="match status" value="1"/>
</dbReference>
<dbReference type="InterPro" id="IPR001509">
    <property type="entry name" value="Epimerase_deHydtase"/>
</dbReference>
<keyword evidence="1" id="KW-0521">NADP</keyword>
<dbReference type="RefSeq" id="WP_238284798.1">
    <property type="nucleotide sequence ID" value="NZ_BPQS01000001.1"/>
</dbReference>
<gene>
    <name evidence="4" type="ORF">QWZ18_28435</name>
</gene>
<evidence type="ECO:0000259" key="3">
    <source>
        <dbReference type="Pfam" id="PF01370"/>
    </source>
</evidence>
<dbReference type="PANTHER" id="PTHR43103:SF3">
    <property type="entry name" value="ADP-L-GLYCERO-D-MANNO-HEPTOSE-6-EPIMERASE"/>
    <property type="match status" value="1"/>
</dbReference>
<dbReference type="CDD" id="cd05238">
    <property type="entry name" value="Gne_like_SDR_e"/>
    <property type="match status" value="1"/>
</dbReference>
<evidence type="ECO:0000313" key="4">
    <source>
        <dbReference type="EMBL" id="MDN3574523.1"/>
    </source>
</evidence>
<dbReference type="InterPro" id="IPR050005">
    <property type="entry name" value="DenD"/>
</dbReference>
<accession>A0ABT8AX21</accession>
<sequence>MHALILGAAGMIGRRLVDTLVKAGQVGGQPLSALTLLDVVQPAAPGGFSGQVRADAADLTAPGAAEAAIAERPGVIFHLAAVVSGEAEADLELGYRVNLDGTRLLLDAIRKANAADGYRPKLIFTSSLAVFGPPFPKVIPDDHILRPASSYGVQKAMGELMLADYARRGFLDGIGLRLPTICVRPGKPNKAASGFFSGIIREPLAGQEAILPVPDTVRHWFASPDAAVGFLVHAAGLDLAAIGPRISLTMPGVSATVAEEIEALRRAAGDRAVALIRRAPDATIARIVGSWPEAFEPEAALGLGFRADDSFDAIVAQHVAEFHGG</sequence>
<dbReference type="SUPFAM" id="SSF51735">
    <property type="entry name" value="NAD(P)-binding Rossmann-fold domains"/>
    <property type="match status" value="1"/>
</dbReference>
<name>A0ABT8AX21_9HYPH</name>
<organism evidence="4 5">
    <name type="scientific">Methylobacterium longum</name>
    <dbReference type="NCBI Taxonomy" id="767694"/>
    <lineage>
        <taxon>Bacteria</taxon>
        <taxon>Pseudomonadati</taxon>
        <taxon>Pseudomonadota</taxon>
        <taxon>Alphaproteobacteria</taxon>
        <taxon>Hyphomicrobiales</taxon>
        <taxon>Methylobacteriaceae</taxon>
        <taxon>Methylobacterium</taxon>
    </lineage>
</organism>
<feature type="domain" description="NAD-dependent epimerase/dehydratase" evidence="3">
    <location>
        <begin position="3"/>
        <end position="231"/>
    </location>
</feature>
<proteinExistence type="predicted"/>